<dbReference type="AlphaFoldDB" id="A0AAD4C8V1"/>
<name>A0AAD4C8V1_BOLED</name>
<evidence type="ECO:0000313" key="1">
    <source>
        <dbReference type="EMBL" id="KAF8452103.1"/>
    </source>
</evidence>
<keyword evidence="2" id="KW-1185">Reference proteome</keyword>
<reference evidence="1" key="1">
    <citation type="submission" date="2019-10" db="EMBL/GenBank/DDBJ databases">
        <authorList>
            <consortium name="DOE Joint Genome Institute"/>
            <person name="Kuo A."/>
            <person name="Miyauchi S."/>
            <person name="Kiss E."/>
            <person name="Drula E."/>
            <person name="Kohler A."/>
            <person name="Sanchez-Garcia M."/>
            <person name="Andreopoulos B."/>
            <person name="Barry K.W."/>
            <person name="Bonito G."/>
            <person name="Buee M."/>
            <person name="Carver A."/>
            <person name="Chen C."/>
            <person name="Cichocki N."/>
            <person name="Clum A."/>
            <person name="Culley D."/>
            <person name="Crous P.W."/>
            <person name="Fauchery L."/>
            <person name="Girlanda M."/>
            <person name="Hayes R."/>
            <person name="Keri Z."/>
            <person name="LaButti K."/>
            <person name="Lipzen A."/>
            <person name="Lombard V."/>
            <person name="Magnuson J."/>
            <person name="Maillard F."/>
            <person name="Morin E."/>
            <person name="Murat C."/>
            <person name="Nolan M."/>
            <person name="Ohm R."/>
            <person name="Pangilinan J."/>
            <person name="Pereira M."/>
            <person name="Perotto S."/>
            <person name="Peter M."/>
            <person name="Riley R."/>
            <person name="Sitrit Y."/>
            <person name="Stielow B."/>
            <person name="Szollosi G."/>
            <person name="Zifcakova L."/>
            <person name="Stursova M."/>
            <person name="Spatafora J.W."/>
            <person name="Tedersoo L."/>
            <person name="Vaario L.-M."/>
            <person name="Yamada A."/>
            <person name="Yan M."/>
            <person name="Wang P."/>
            <person name="Xu J."/>
            <person name="Bruns T."/>
            <person name="Baldrian P."/>
            <person name="Vilgalys R."/>
            <person name="Henrissat B."/>
            <person name="Grigoriev I.V."/>
            <person name="Hibbett D."/>
            <person name="Nagy L.G."/>
            <person name="Martin F.M."/>
        </authorList>
    </citation>
    <scope>NUCLEOTIDE SEQUENCE</scope>
    <source>
        <strain evidence="1">BED1</strain>
    </source>
</reference>
<protein>
    <submittedName>
        <fullName evidence="1">Uncharacterized protein</fullName>
    </submittedName>
</protein>
<accession>A0AAD4C8V1</accession>
<gene>
    <name evidence="1" type="ORF">L210DRAFT_2014792</name>
</gene>
<comment type="caution">
    <text evidence="1">The sequence shown here is derived from an EMBL/GenBank/DDBJ whole genome shotgun (WGS) entry which is preliminary data.</text>
</comment>
<sequence>MTTRIDYVRIKREPRHYFQYVMLSYNWEDNEPLFQQVVHMVVYDLETSPTHDKLQTLCKIVRYEGFNWA</sequence>
<dbReference type="Proteomes" id="UP001194468">
    <property type="component" value="Unassembled WGS sequence"/>
</dbReference>
<organism evidence="1 2">
    <name type="scientific">Boletus edulis BED1</name>
    <dbReference type="NCBI Taxonomy" id="1328754"/>
    <lineage>
        <taxon>Eukaryota</taxon>
        <taxon>Fungi</taxon>
        <taxon>Dikarya</taxon>
        <taxon>Basidiomycota</taxon>
        <taxon>Agaricomycotina</taxon>
        <taxon>Agaricomycetes</taxon>
        <taxon>Agaricomycetidae</taxon>
        <taxon>Boletales</taxon>
        <taxon>Boletineae</taxon>
        <taxon>Boletaceae</taxon>
        <taxon>Boletoideae</taxon>
        <taxon>Boletus</taxon>
    </lineage>
</organism>
<dbReference type="EMBL" id="WHUW01000001">
    <property type="protein sequence ID" value="KAF8452103.1"/>
    <property type="molecule type" value="Genomic_DNA"/>
</dbReference>
<evidence type="ECO:0000313" key="2">
    <source>
        <dbReference type="Proteomes" id="UP001194468"/>
    </source>
</evidence>
<proteinExistence type="predicted"/>
<reference evidence="1" key="2">
    <citation type="journal article" date="2020" name="Nat. Commun.">
        <title>Large-scale genome sequencing of mycorrhizal fungi provides insights into the early evolution of symbiotic traits.</title>
        <authorList>
            <person name="Miyauchi S."/>
            <person name="Kiss E."/>
            <person name="Kuo A."/>
            <person name="Drula E."/>
            <person name="Kohler A."/>
            <person name="Sanchez-Garcia M."/>
            <person name="Morin E."/>
            <person name="Andreopoulos B."/>
            <person name="Barry K.W."/>
            <person name="Bonito G."/>
            <person name="Buee M."/>
            <person name="Carver A."/>
            <person name="Chen C."/>
            <person name="Cichocki N."/>
            <person name="Clum A."/>
            <person name="Culley D."/>
            <person name="Crous P.W."/>
            <person name="Fauchery L."/>
            <person name="Girlanda M."/>
            <person name="Hayes R.D."/>
            <person name="Keri Z."/>
            <person name="LaButti K."/>
            <person name="Lipzen A."/>
            <person name="Lombard V."/>
            <person name="Magnuson J."/>
            <person name="Maillard F."/>
            <person name="Murat C."/>
            <person name="Nolan M."/>
            <person name="Ohm R.A."/>
            <person name="Pangilinan J."/>
            <person name="Pereira M.F."/>
            <person name="Perotto S."/>
            <person name="Peter M."/>
            <person name="Pfister S."/>
            <person name="Riley R."/>
            <person name="Sitrit Y."/>
            <person name="Stielow J.B."/>
            <person name="Szollosi G."/>
            <person name="Zifcakova L."/>
            <person name="Stursova M."/>
            <person name="Spatafora J.W."/>
            <person name="Tedersoo L."/>
            <person name="Vaario L.M."/>
            <person name="Yamada A."/>
            <person name="Yan M."/>
            <person name="Wang P."/>
            <person name="Xu J."/>
            <person name="Bruns T."/>
            <person name="Baldrian P."/>
            <person name="Vilgalys R."/>
            <person name="Dunand C."/>
            <person name="Henrissat B."/>
            <person name="Grigoriev I.V."/>
            <person name="Hibbett D."/>
            <person name="Nagy L.G."/>
            <person name="Martin F.M."/>
        </authorList>
    </citation>
    <scope>NUCLEOTIDE SEQUENCE</scope>
    <source>
        <strain evidence="1">BED1</strain>
    </source>
</reference>